<evidence type="ECO:0008006" key="5">
    <source>
        <dbReference type="Google" id="ProtNLM"/>
    </source>
</evidence>
<protein>
    <recommendedName>
        <fullName evidence="5">Pentacotripeptide-repeat region of PRORP domain-containing protein</fullName>
    </recommendedName>
</protein>
<dbReference type="InParanoid" id="A0A1E7FR89"/>
<reference evidence="3 4" key="1">
    <citation type="submission" date="2016-09" db="EMBL/GenBank/DDBJ databases">
        <title>Extensive genetic diversity and differential bi-allelic expression allows diatom success in the polar Southern Ocean.</title>
        <authorList>
            <consortium name="DOE Joint Genome Institute"/>
            <person name="Mock T."/>
            <person name="Otillar R.P."/>
            <person name="Strauss J."/>
            <person name="Dupont C."/>
            <person name="Frickenhaus S."/>
            <person name="Maumus F."/>
            <person name="Mcmullan M."/>
            <person name="Sanges R."/>
            <person name="Schmutz J."/>
            <person name="Toseland A."/>
            <person name="Valas R."/>
            <person name="Veluchamy A."/>
            <person name="Ward B.J."/>
            <person name="Allen A."/>
            <person name="Barry K."/>
            <person name="Falciatore A."/>
            <person name="Ferrante M."/>
            <person name="Fortunato A.E."/>
            <person name="Gloeckner G."/>
            <person name="Gruber A."/>
            <person name="Hipkin R."/>
            <person name="Janech M."/>
            <person name="Kroth P."/>
            <person name="Leese F."/>
            <person name="Lindquist E."/>
            <person name="Lyon B.R."/>
            <person name="Martin J."/>
            <person name="Mayer C."/>
            <person name="Parker M."/>
            <person name="Quesneville H."/>
            <person name="Raymond J."/>
            <person name="Uhlig C."/>
            <person name="Valentin K.U."/>
            <person name="Worden A.Z."/>
            <person name="Armbrust E.V."/>
            <person name="Bowler C."/>
            <person name="Green B."/>
            <person name="Moulton V."/>
            <person name="Van Oosterhout C."/>
            <person name="Grigoriev I."/>
        </authorList>
    </citation>
    <scope>NUCLEOTIDE SEQUENCE [LARGE SCALE GENOMIC DNA]</scope>
    <source>
        <strain evidence="3 4">CCMP1102</strain>
    </source>
</reference>
<dbReference type="AlphaFoldDB" id="A0A1E7FR89"/>
<dbReference type="OrthoDB" id="185373at2759"/>
<gene>
    <name evidence="3" type="ORF">FRACYDRAFT_180414</name>
</gene>
<evidence type="ECO:0000256" key="2">
    <source>
        <dbReference type="SAM" id="MobiDB-lite"/>
    </source>
</evidence>
<feature type="compositionally biased region" description="Basic residues" evidence="2">
    <location>
        <begin position="769"/>
        <end position="787"/>
    </location>
</feature>
<feature type="compositionally biased region" description="Low complexity" evidence="2">
    <location>
        <begin position="759"/>
        <end position="768"/>
    </location>
</feature>
<feature type="compositionally biased region" description="Low complexity" evidence="2">
    <location>
        <begin position="26"/>
        <end position="36"/>
    </location>
</feature>
<dbReference type="InterPro" id="IPR011990">
    <property type="entry name" value="TPR-like_helical_dom_sf"/>
</dbReference>
<accession>A0A1E7FR89</accession>
<evidence type="ECO:0000256" key="1">
    <source>
        <dbReference type="ARBA" id="ARBA00022737"/>
    </source>
</evidence>
<dbReference type="Proteomes" id="UP000095751">
    <property type="component" value="Unassembled WGS sequence"/>
</dbReference>
<feature type="region of interest" description="Disordered" evidence="2">
    <location>
        <begin position="26"/>
        <end position="61"/>
    </location>
</feature>
<dbReference type="EMBL" id="KV784354">
    <property type="protein sequence ID" value="OEU20666.1"/>
    <property type="molecule type" value="Genomic_DNA"/>
</dbReference>
<name>A0A1E7FR89_9STRA</name>
<feature type="compositionally biased region" description="Basic and acidic residues" evidence="2">
    <location>
        <begin position="49"/>
        <end position="61"/>
    </location>
</feature>
<keyword evidence="1" id="KW-0677">Repeat</keyword>
<keyword evidence="4" id="KW-1185">Reference proteome</keyword>
<evidence type="ECO:0000313" key="3">
    <source>
        <dbReference type="EMBL" id="OEU20666.1"/>
    </source>
</evidence>
<feature type="compositionally biased region" description="Acidic residues" evidence="2">
    <location>
        <begin position="37"/>
        <end position="48"/>
    </location>
</feature>
<dbReference type="PANTHER" id="PTHR47942">
    <property type="entry name" value="TETRATRICOPEPTIDE REPEAT (TPR)-LIKE SUPERFAMILY PROTEIN-RELATED"/>
    <property type="match status" value="1"/>
</dbReference>
<dbReference type="PANTHER" id="PTHR47942:SF63">
    <property type="entry name" value="PENTATRICOPEPTIDE REPEAT-CONTAINING PROTEIN"/>
    <property type="match status" value="1"/>
</dbReference>
<proteinExistence type="predicted"/>
<feature type="region of interest" description="Disordered" evidence="2">
    <location>
        <begin position="750"/>
        <end position="787"/>
    </location>
</feature>
<dbReference type="InterPro" id="IPR051222">
    <property type="entry name" value="PPR/CCM1_RNA-binding"/>
</dbReference>
<dbReference type="Gene3D" id="1.25.40.10">
    <property type="entry name" value="Tetratricopeptide repeat domain"/>
    <property type="match status" value="2"/>
</dbReference>
<organism evidence="3 4">
    <name type="scientific">Fragilariopsis cylindrus CCMP1102</name>
    <dbReference type="NCBI Taxonomy" id="635003"/>
    <lineage>
        <taxon>Eukaryota</taxon>
        <taxon>Sar</taxon>
        <taxon>Stramenopiles</taxon>
        <taxon>Ochrophyta</taxon>
        <taxon>Bacillariophyta</taxon>
        <taxon>Bacillariophyceae</taxon>
        <taxon>Bacillariophycidae</taxon>
        <taxon>Bacillariales</taxon>
        <taxon>Bacillariaceae</taxon>
        <taxon>Fragilariopsis</taxon>
    </lineage>
</organism>
<sequence length="787" mass="89668">MTALSFEKLPIPTRCCYFSSLQTSNDVDNSDSNDNSDYNDYDYDDSNIADDHDHDHDDENNTKRRIWLDPKALLSDRTSRFINQPLGSLHHLDIKLASVDLIRECGKLNSFEGMKMASDLLERMIEEKKHVNLEMNNSSNNNNNNGSTSSILIVPDRTFKMVMYGWANICKKVSIAPQRMREVLDLMIQEAEYDKSIKQEMETNRIKNEESNNSGLSCEPTVDIYNTLLQGLSQAASRSIQAAIEAEHALKTMKKMNRNRGWHTKPNTRSYSLVMNAYAKTKHVTAGERAESVLRKMIQCYEEEKEAYLEEYGVQYDIFDTHTNERNIVTPDTIAYSIVIQAYGQSDSDDAAGKALNLLNELINSDNPMLQPDAFAFANTINAFSRKAAKLQSPHARFEAAQQAEEILWMMVDEIKKRPQMEVTDDNTDGSIVPFNSCLNAWAQSFTRESPHRADDLLQRMLDPELQSLAQIYPNAVSFNTCMLAWSKSSKFEEGSSAPERAEELLNLLREISKGDDDDNSHDKQNSKLRPDVRSYVTVMNAYAISHRKDSVFHTYRLLNDLIQDVREGYFDTGDNKDKINASPFTILFKAVANTKKIDMSSNELEDLAFGPLDGDEEELSEVIDPYSIALKTYSDLLKDAHDLGVRADHFAFSEMLAVVEAHTDAESIERRQRIEEIFHDACQAGHVSSMVVRAMQKACPNDIMLKDLLQLRGNDTVVSIESINRFPKQWTARVSQEFRRVSSRSEHFRKQTNFFGANNSKKNNNSSSKKKHSKKGSFRKNIIKRK</sequence>
<dbReference type="KEGG" id="fcy:FRACYDRAFT_180414"/>
<evidence type="ECO:0000313" key="4">
    <source>
        <dbReference type="Proteomes" id="UP000095751"/>
    </source>
</evidence>